<reference evidence="1" key="1">
    <citation type="journal article" date="2014" name="Front. Microbiol.">
        <title>High frequency of phylogenetically diverse reductive dehalogenase-homologous genes in deep subseafloor sedimentary metagenomes.</title>
        <authorList>
            <person name="Kawai M."/>
            <person name="Futagami T."/>
            <person name="Toyoda A."/>
            <person name="Takaki Y."/>
            <person name="Nishi S."/>
            <person name="Hori S."/>
            <person name="Arai W."/>
            <person name="Tsubouchi T."/>
            <person name="Morono Y."/>
            <person name="Uchiyama I."/>
            <person name="Ito T."/>
            <person name="Fujiyama A."/>
            <person name="Inagaki F."/>
            <person name="Takami H."/>
        </authorList>
    </citation>
    <scope>NUCLEOTIDE SEQUENCE</scope>
    <source>
        <strain evidence="1">Expedition CK06-06</strain>
    </source>
</reference>
<dbReference type="AlphaFoldDB" id="X1LJ35"/>
<accession>X1LJ35</accession>
<proteinExistence type="predicted"/>
<organism evidence="1">
    <name type="scientific">marine sediment metagenome</name>
    <dbReference type="NCBI Taxonomy" id="412755"/>
    <lineage>
        <taxon>unclassified sequences</taxon>
        <taxon>metagenomes</taxon>
        <taxon>ecological metagenomes</taxon>
    </lineage>
</organism>
<name>X1LJ35_9ZZZZ</name>
<sequence length="51" mass="5700">YISIVEKSMVLIGQTIQTHKGLECEHLIKFAKTLGIESCELNPQGVNIDKE</sequence>
<comment type="caution">
    <text evidence="1">The sequence shown here is derived from an EMBL/GenBank/DDBJ whole genome shotgun (WGS) entry which is preliminary data.</text>
</comment>
<gene>
    <name evidence="1" type="ORF">S06H3_22655</name>
</gene>
<feature type="non-terminal residue" evidence="1">
    <location>
        <position position="1"/>
    </location>
</feature>
<evidence type="ECO:0000313" key="1">
    <source>
        <dbReference type="EMBL" id="GAI02380.1"/>
    </source>
</evidence>
<dbReference type="EMBL" id="BARV01012155">
    <property type="protein sequence ID" value="GAI02380.1"/>
    <property type="molecule type" value="Genomic_DNA"/>
</dbReference>
<protein>
    <submittedName>
        <fullName evidence="1">Uncharacterized protein</fullName>
    </submittedName>
</protein>